<organism evidence="1 2">
    <name type="scientific">Polaromonas eurypsychrophila</name>
    <dbReference type="NCBI Taxonomy" id="1614635"/>
    <lineage>
        <taxon>Bacteria</taxon>
        <taxon>Pseudomonadati</taxon>
        <taxon>Pseudomonadota</taxon>
        <taxon>Betaproteobacteria</taxon>
        <taxon>Burkholderiales</taxon>
        <taxon>Comamonadaceae</taxon>
        <taxon>Polaromonas</taxon>
    </lineage>
</organism>
<evidence type="ECO:0000313" key="2">
    <source>
        <dbReference type="Proteomes" id="UP000620596"/>
    </source>
</evidence>
<gene>
    <name evidence="1" type="ORF">GCM10011496_20570</name>
</gene>
<evidence type="ECO:0000313" key="1">
    <source>
        <dbReference type="EMBL" id="GGA99366.1"/>
    </source>
</evidence>
<proteinExistence type="predicted"/>
<reference evidence="1" key="2">
    <citation type="submission" date="2020-09" db="EMBL/GenBank/DDBJ databases">
        <authorList>
            <person name="Sun Q."/>
            <person name="Zhou Y."/>
        </authorList>
    </citation>
    <scope>NUCLEOTIDE SEQUENCE</scope>
    <source>
        <strain evidence="1">CGMCC 1.15322</strain>
    </source>
</reference>
<reference evidence="1" key="1">
    <citation type="journal article" date="2014" name="Int. J. Syst. Evol. Microbiol.">
        <title>Complete genome sequence of Corynebacterium casei LMG S-19264T (=DSM 44701T), isolated from a smear-ripened cheese.</title>
        <authorList>
            <consortium name="US DOE Joint Genome Institute (JGI-PGF)"/>
            <person name="Walter F."/>
            <person name="Albersmeier A."/>
            <person name="Kalinowski J."/>
            <person name="Ruckert C."/>
        </authorList>
    </citation>
    <scope>NUCLEOTIDE SEQUENCE</scope>
    <source>
        <strain evidence="1">CGMCC 1.15322</strain>
    </source>
</reference>
<dbReference type="AlphaFoldDB" id="A0A916SHC3"/>
<dbReference type="PANTHER" id="PTHR39166">
    <property type="entry name" value="BLL1166 PROTEIN"/>
    <property type="match status" value="1"/>
</dbReference>
<dbReference type="RefSeq" id="WP_188708412.1">
    <property type="nucleotide sequence ID" value="NZ_BMIG01000006.1"/>
</dbReference>
<protein>
    <recommendedName>
        <fullName evidence="3">Nucleotidyltransferase family protein</fullName>
    </recommendedName>
</protein>
<accession>A0A916SHC3</accession>
<evidence type="ECO:0008006" key="3">
    <source>
        <dbReference type="Google" id="ProtNLM"/>
    </source>
</evidence>
<sequence length="188" mass="21198">MVDVAQRFVQDALRNRCNQVLLKRLPELNLPDTWLVGGCLFQTVWNLLGGQPPEAGIRDYDIFYFDVDDLSEAAETAANLRALQIFGDLGVQLEVKNQARVHTWYPAYFGRPCPPLQSACGGVDRFLVGSTSVGMQQTQGQTSVYAPYGLADLYQGTLRCNPRVDHGALYSQKARDYQARWPWLQLRE</sequence>
<name>A0A916SHC3_9BURK</name>
<keyword evidence="2" id="KW-1185">Reference proteome</keyword>
<dbReference type="Proteomes" id="UP000620596">
    <property type="component" value="Unassembled WGS sequence"/>
</dbReference>
<dbReference type="Pfam" id="PF06042">
    <property type="entry name" value="NTP_transf_6"/>
    <property type="match status" value="1"/>
</dbReference>
<dbReference type="InterPro" id="IPR009267">
    <property type="entry name" value="NTP_transf_6"/>
</dbReference>
<dbReference type="EMBL" id="BMIG01000006">
    <property type="protein sequence ID" value="GGA99366.1"/>
    <property type="molecule type" value="Genomic_DNA"/>
</dbReference>
<dbReference type="PANTHER" id="PTHR39166:SF1">
    <property type="entry name" value="BLL1166 PROTEIN"/>
    <property type="match status" value="1"/>
</dbReference>
<comment type="caution">
    <text evidence="1">The sequence shown here is derived from an EMBL/GenBank/DDBJ whole genome shotgun (WGS) entry which is preliminary data.</text>
</comment>